<evidence type="ECO:0000313" key="3">
    <source>
        <dbReference type="EMBL" id="STO70842.1"/>
    </source>
</evidence>
<feature type="chain" id="PRO_5041522418" evidence="1">
    <location>
        <begin position="21"/>
        <end position="128"/>
    </location>
</feature>
<proteinExistence type="predicted"/>
<dbReference type="AlphaFoldDB" id="A0A0F5EUQ7"/>
<dbReference type="KEGG" id="apag:EIA51_10855"/>
<evidence type="ECO:0000313" key="5">
    <source>
        <dbReference type="Proteomes" id="UP000254465"/>
    </source>
</evidence>
<accession>A0A0F5EUQ7</accession>
<evidence type="ECO:0000256" key="1">
    <source>
        <dbReference type="SAM" id="SignalP"/>
    </source>
</evidence>
<dbReference type="EMBL" id="UGHK01000001">
    <property type="protein sequence ID" value="STO70842.1"/>
    <property type="molecule type" value="Genomic_DNA"/>
</dbReference>
<dbReference type="GeneID" id="66256918"/>
<evidence type="ECO:0000313" key="2">
    <source>
        <dbReference type="EMBL" id="RZN59563.1"/>
    </source>
</evidence>
<evidence type="ECO:0000313" key="6">
    <source>
        <dbReference type="Proteomes" id="UP000254620"/>
    </source>
</evidence>
<dbReference type="Proteomes" id="UP000294229">
    <property type="component" value="Unassembled WGS sequence"/>
</dbReference>
<feature type="signal peptide" evidence="1">
    <location>
        <begin position="1"/>
        <end position="20"/>
    </location>
</feature>
<sequence>MKKYLGLFLLAGLCSSPLLAEDYIVFSCFTAKGKQIALIESEGYYEYSFGKPGKPELVFKNKIADVEARSEKWNGVGSYWEAYNLKNGQYYYVVYKSENRVSDEHEFSGGVTVSKGDKEIATVSCERF</sequence>
<evidence type="ECO:0000313" key="7">
    <source>
        <dbReference type="Proteomes" id="UP000294229"/>
    </source>
</evidence>
<keyword evidence="1" id="KW-0732">Signal</keyword>
<dbReference type="Proteomes" id="UP000254465">
    <property type="component" value="Unassembled WGS sequence"/>
</dbReference>
<gene>
    <name evidence="2" type="ORF">EIG79_05715</name>
    <name evidence="4" type="ORF">NCTC10926_02248</name>
    <name evidence="3" type="ORF">NCTC11296_00757</name>
</gene>
<dbReference type="EMBL" id="UFSW01000001">
    <property type="protein sequence ID" value="SUU98805.1"/>
    <property type="molecule type" value="Genomic_DNA"/>
</dbReference>
<name>A0A0F5EUQ7_AVIPA</name>
<protein>
    <submittedName>
        <fullName evidence="2">Uncharacterized protein</fullName>
    </submittedName>
</protein>
<dbReference type="RefSeq" id="WP_017807504.1">
    <property type="nucleotide sequence ID" value="NZ_CP034110.1"/>
</dbReference>
<reference evidence="2 7" key="2">
    <citation type="submission" date="2018-11" db="EMBL/GenBank/DDBJ databases">
        <title>Sequencing Av. paragallinarum serogroups.</title>
        <authorList>
            <person name="Hellmuth J.E."/>
            <person name="Boucher C.E."/>
            <person name="Cason E.D."/>
        </authorList>
    </citation>
    <scope>NUCLEOTIDE SEQUENCE [LARGE SCALE GENOMIC DNA]</scope>
    <source>
        <strain evidence="2 7">SA-3</strain>
    </source>
</reference>
<reference evidence="5 6" key="1">
    <citation type="submission" date="2018-06" db="EMBL/GenBank/DDBJ databases">
        <authorList>
            <consortium name="Pathogen Informatics"/>
            <person name="Doyle S."/>
        </authorList>
    </citation>
    <scope>NUCLEOTIDE SEQUENCE [LARGE SCALE GENOMIC DNA]</scope>
    <source>
        <strain evidence="4 6">NCTC10926</strain>
        <strain evidence="3 5">NCTC11296</strain>
    </source>
</reference>
<evidence type="ECO:0000313" key="4">
    <source>
        <dbReference type="EMBL" id="SUU98805.1"/>
    </source>
</evidence>
<dbReference type="Proteomes" id="UP000254620">
    <property type="component" value="Unassembled WGS sequence"/>
</dbReference>
<dbReference type="EMBL" id="RQXS01000020">
    <property type="protein sequence ID" value="RZN59563.1"/>
    <property type="molecule type" value="Genomic_DNA"/>
</dbReference>
<organism evidence="2 7">
    <name type="scientific">Avibacterium paragallinarum</name>
    <name type="common">Haemophilus gallinarum</name>
    <dbReference type="NCBI Taxonomy" id="728"/>
    <lineage>
        <taxon>Bacteria</taxon>
        <taxon>Pseudomonadati</taxon>
        <taxon>Pseudomonadota</taxon>
        <taxon>Gammaproteobacteria</taxon>
        <taxon>Pasteurellales</taxon>
        <taxon>Pasteurellaceae</taxon>
        <taxon>Avibacterium</taxon>
    </lineage>
</organism>